<gene>
    <name evidence="1" type="ordered locus">RB9343</name>
</gene>
<sequence>MKAGTVRKCPVGTLFSFRLGISSASLSFDSRSLFPHLPIVVPFWQQALNTSFLTDPRLN</sequence>
<dbReference type="AlphaFoldDB" id="Q7ULR3"/>
<evidence type="ECO:0000313" key="1">
    <source>
        <dbReference type="EMBL" id="CAD76206.1"/>
    </source>
</evidence>
<dbReference type="EMBL" id="BX294149">
    <property type="protein sequence ID" value="CAD76206.1"/>
    <property type="molecule type" value="Genomic_DNA"/>
</dbReference>
<proteinExistence type="predicted"/>
<reference evidence="1 2" key="1">
    <citation type="journal article" date="2003" name="Proc. Natl. Acad. Sci. U.S.A.">
        <title>Complete genome sequence of the marine planctomycete Pirellula sp. strain 1.</title>
        <authorList>
            <person name="Gloeckner F.O."/>
            <person name="Kube M."/>
            <person name="Bauer M."/>
            <person name="Teeling H."/>
            <person name="Lombardot T."/>
            <person name="Ludwig W."/>
            <person name="Gade D."/>
            <person name="Beck A."/>
            <person name="Borzym K."/>
            <person name="Heitmann K."/>
            <person name="Rabus R."/>
            <person name="Schlesner H."/>
            <person name="Amann R."/>
            <person name="Reinhardt R."/>
        </authorList>
    </citation>
    <scope>NUCLEOTIDE SEQUENCE [LARGE SCALE GENOMIC DNA]</scope>
    <source>
        <strain evidence="2">DSM 10527 / NCIMB 13988 / SH1</strain>
    </source>
</reference>
<dbReference type="STRING" id="243090.RB9343"/>
<dbReference type="Proteomes" id="UP000001025">
    <property type="component" value="Chromosome"/>
</dbReference>
<evidence type="ECO:0000313" key="2">
    <source>
        <dbReference type="Proteomes" id="UP000001025"/>
    </source>
</evidence>
<dbReference type="KEGG" id="rba:RB9343"/>
<organism evidence="1 2">
    <name type="scientific">Rhodopirellula baltica (strain DSM 10527 / NCIMB 13988 / SH1)</name>
    <dbReference type="NCBI Taxonomy" id="243090"/>
    <lineage>
        <taxon>Bacteria</taxon>
        <taxon>Pseudomonadati</taxon>
        <taxon>Planctomycetota</taxon>
        <taxon>Planctomycetia</taxon>
        <taxon>Pirellulales</taxon>
        <taxon>Pirellulaceae</taxon>
        <taxon>Rhodopirellula</taxon>
    </lineage>
</organism>
<dbReference type="InParanoid" id="Q7ULR3"/>
<keyword evidence="2" id="KW-1185">Reference proteome</keyword>
<name>Q7ULR3_RHOBA</name>
<protein>
    <submittedName>
        <fullName evidence="1">Uncharacterized protein</fullName>
    </submittedName>
</protein>
<dbReference type="EnsemblBacteria" id="CAD76206">
    <property type="protein sequence ID" value="CAD76206"/>
    <property type="gene ID" value="RB9343"/>
</dbReference>
<dbReference type="HOGENOM" id="CLU_2957625_0_0_0"/>
<accession>Q7ULR3</accession>